<protein>
    <submittedName>
        <fullName evidence="2">Histone-like DNA-binding protein</fullName>
    </submittedName>
</protein>
<feature type="transmembrane region" description="Helical" evidence="1">
    <location>
        <begin position="42"/>
        <end position="66"/>
    </location>
</feature>
<proteinExistence type="predicted"/>
<keyword evidence="1" id="KW-0472">Membrane</keyword>
<feature type="transmembrane region" description="Helical" evidence="1">
    <location>
        <begin position="12"/>
        <end position="30"/>
    </location>
</feature>
<dbReference type="EMBL" id="JBEUSY010000410">
    <property type="protein sequence ID" value="KAL1234460.1"/>
    <property type="molecule type" value="Genomic_DNA"/>
</dbReference>
<organism evidence="2 3">
    <name type="scientific">Trichinella spiralis</name>
    <name type="common">Trichina worm</name>
    <dbReference type="NCBI Taxonomy" id="6334"/>
    <lineage>
        <taxon>Eukaryota</taxon>
        <taxon>Metazoa</taxon>
        <taxon>Ecdysozoa</taxon>
        <taxon>Nematoda</taxon>
        <taxon>Enoplea</taxon>
        <taxon>Dorylaimia</taxon>
        <taxon>Trichinellida</taxon>
        <taxon>Trichinellidae</taxon>
        <taxon>Trichinella</taxon>
    </lineage>
</organism>
<reference evidence="2 3" key="1">
    <citation type="submission" date="2024-07" db="EMBL/GenBank/DDBJ databases">
        <title>Enhanced genomic and transcriptomic resources for Trichinella pseudospiralis and T. spiralis underpin the discovery of pronounced molecular differences between stages and species.</title>
        <authorList>
            <person name="Pasi K.K."/>
            <person name="La Rosa G."/>
            <person name="Gomez-Morales M.A."/>
            <person name="Tosini F."/>
            <person name="Sumanam S."/>
            <person name="Young N.D."/>
            <person name="Chang B.C."/>
            <person name="Robin G.B."/>
        </authorList>
    </citation>
    <scope>NUCLEOTIDE SEQUENCE [LARGE SCALE GENOMIC DNA]</scope>
    <source>
        <strain evidence="2">ISS534</strain>
    </source>
</reference>
<dbReference type="Proteomes" id="UP001558632">
    <property type="component" value="Unassembled WGS sequence"/>
</dbReference>
<evidence type="ECO:0000256" key="1">
    <source>
        <dbReference type="SAM" id="Phobius"/>
    </source>
</evidence>
<evidence type="ECO:0000313" key="2">
    <source>
        <dbReference type="EMBL" id="KAL1234460.1"/>
    </source>
</evidence>
<accession>A0ABR3KBS7</accession>
<keyword evidence="1" id="KW-0812">Transmembrane</keyword>
<gene>
    <name evidence="2" type="ORF">TSPI_04889</name>
</gene>
<sequence length="93" mass="10679">MSYVSRSGMQFTLACHIFIFEKILINFSFVRSKIQAVVSSKLWFSNLLVFLPQAISNVMKFVFYSVMLSRVFGEMHVGSQLGQERPTKALVKH</sequence>
<keyword evidence="3" id="KW-1185">Reference proteome</keyword>
<evidence type="ECO:0000313" key="3">
    <source>
        <dbReference type="Proteomes" id="UP001558632"/>
    </source>
</evidence>
<keyword evidence="1" id="KW-1133">Transmembrane helix</keyword>
<comment type="caution">
    <text evidence="2">The sequence shown here is derived from an EMBL/GenBank/DDBJ whole genome shotgun (WGS) entry which is preliminary data.</text>
</comment>
<name>A0ABR3KBS7_TRISP</name>